<dbReference type="InParanoid" id="A0A067PNZ1"/>
<dbReference type="PROSITE" id="PS50011">
    <property type="entry name" value="PROTEIN_KINASE_DOM"/>
    <property type="match status" value="1"/>
</dbReference>
<keyword evidence="1" id="KW-0808">Transferase</keyword>
<evidence type="ECO:0000313" key="6">
    <source>
        <dbReference type="EMBL" id="KDQ56518.1"/>
    </source>
</evidence>
<dbReference type="InterPro" id="IPR051681">
    <property type="entry name" value="Ser/Thr_Kinases-Pseudokinases"/>
</dbReference>
<dbReference type="InterPro" id="IPR000719">
    <property type="entry name" value="Prot_kinase_dom"/>
</dbReference>
<evidence type="ECO:0000256" key="4">
    <source>
        <dbReference type="ARBA" id="ARBA00022840"/>
    </source>
</evidence>
<keyword evidence="7" id="KW-1185">Reference proteome</keyword>
<organism evidence="6 7">
    <name type="scientific">Jaapia argillacea MUCL 33604</name>
    <dbReference type="NCBI Taxonomy" id="933084"/>
    <lineage>
        <taxon>Eukaryota</taxon>
        <taxon>Fungi</taxon>
        <taxon>Dikarya</taxon>
        <taxon>Basidiomycota</taxon>
        <taxon>Agaricomycotina</taxon>
        <taxon>Agaricomycetes</taxon>
        <taxon>Agaricomycetidae</taxon>
        <taxon>Jaapiales</taxon>
        <taxon>Jaapiaceae</taxon>
        <taxon>Jaapia</taxon>
    </lineage>
</organism>
<evidence type="ECO:0000256" key="1">
    <source>
        <dbReference type="ARBA" id="ARBA00022679"/>
    </source>
</evidence>
<gene>
    <name evidence="6" type="ORF">JAAARDRAFT_132211</name>
</gene>
<dbReference type="OrthoDB" id="2791079at2759"/>
<dbReference type="InterPro" id="IPR008271">
    <property type="entry name" value="Ser/Thr_kinase_AS"/>
</dbReference>
<protein>
    <recommendedName>
        <fullName evidence="5">Protein kinase domain-containing protein</fullName>
    </recommendedName>
</protein>
<evidence type="ECO:0000259" key="5">
    <source>
        <dbReference type="PROSITE" id="PS50011"/>
    </source>
</evidence>
<dbReference type="Pfam" id="PF07714">
    <property type="entry name" value="PK_Tyr_Ser-Thr"/>
    <property type="match status" value="1"/>
</dbReference>
<reference evidence="7" key="1">
    <citation type="journal article" date="2014" name="Proc. Natl. Acad. Sci. U.S.A.">
        <title>Extensive sampling of basidiomycete genomes demonstrates inadequacy of the white-rot/brown-rot paradigm for wood decay fungi.</title>
        <authorList>
            <person name="Riley R."/>
            <person name="Salamov A.A."/>
            <person name="Brown D.W."/>
            <person name="Nagy L.G."/>
            <person name="Floudas D."/>
            <person name="Held B.W."/>
            <person name="Levasseur A."/>
            <person name="Lombard V."/>
            <person name="Morin E."/>
            <person name="Otillar R."/>
            <person name="Lindquist E.A."/>
            <person name="Sun H."/>
            <person name="LaButti K.M."/>
            <person name="Schmutz J."/>
            <person name="Jabbour D."/>
            <person name="Luo H."/>
            <person name="Baker S.E."/>
            <person name="Pisabarro A.G."/>
            <person name="Walton J.D."/>
            <person name="Blanchette R.A."/>
            <person name="Henrissat B."/>
            <person name="Martin F."/>
            <person name="Cullen D."/>
            <person name="Hibbett D.S."/>
            <person name="Grigoriev I.V."/>
        </authorList>
    </citation>
    <scope>NUCLEOTIDE SEQUENCE [LARGE SCALE GENOMIC DNA]</scope>
    <source>
        <strain evidence="7">MUCL 33604</strain>
    </source>
</reference>
<keyword evidence="4" id="KW-0067">ATP-binding</keyword>
<keyword evidence="3" id="KW-0418">Kinase</keyword>
<dbReference type="AlphaFoldDB" id="A0A067PNZ1"/>
<proteinExistence type="predicted"/>
<dbReference type="STRING" id="933084.A0A067PNZ1"/>
<dbReference type="PROSITE" id="PS00108">
    <property type="entry name" value="PROTEIN_KINASE_ST"/>
    <property type="match status" value="1"/>
</dbReference>
<dbReference type="GO" id="GO:0004674">
    <property type="term" value="F:protein serine/threonine kinase activity"/>
    <property type="evidence" value="ECO:0007669"/>
    <property type="project" value="TreeGrafter"/>
</dbReference>
<dbReference type="InterPro" id="IPR011009">
    <property type="entry name" value="Kinase-like_dom_sf"/>
</dbReference>
<sequence length="357" mass="40983">MTVSLTHISQATDRFDEEHVFDSDQRSLHYLKTLCGRLGILPSYFTIEKASLEKIEEWPRSNGYFADVYRGRYGSTEVAFKVFRIFYGKPLYQLKRDFCSEAIIWKRLKHDNVLPFLGISTTLFPLCMISPWMFHGSVVEYLEENPSADKPKLLKEIATGIEYLHTKRLVHGDLKGSNILVGKDRSARLADFGLATLAYTSPTLQTATSRSGGTIRWMAPELFQSEQDRDSSRPSFKSDIYALGMVMYEIFTGKLPFFELHHDIAVMGEILHAARPTKPLQLEFSETYWRIMNTCWDSDAVRRPTISNFLTYLNPPSTDDVDSSGMDIPSFLEFSSYVVSMPSRPFSHLLRQLWPSY</sequence>
<dbReference type="InterPro" id="IPR001245">
    <property type="entry name" value="Ser-Thr/Tyr_kinase_cat_dom"/>
</dbReference>
<evidence type="ECO:0000313" key="7">
    <source>
        <dbReference type="Proteomes" id="UP000027265"/>
    </source>
</evidence>
<dbReference type="PANTHER" id="PTHR44329:SF288">
    <property type="entry name" value="MITOGEN-ACTIVATED PROTEIN KINASE KINASE KINASE 20"/>
    <property type="match status" value="1"/>
</dbReference>
<dbReference type="GO" id="GO:0005524">
    <property type="term" value="F:ATP binding"/>
    <property type="evidence" value="ECO:0007669"/>
    <property type="project" value="UniProtKB-KW"/>
</dbReference>
<dbReference type="Proteomes" id="UP000027265">
    <property type="component" value="Unassembled WGS sequence"/>
</dbReference>
<evidence type="ECO:0000256" key="3">
    <source>
        <dbReference type="ARBA" id="ARBA00022777"/>
    </source>
</evidence>
<accession>A0A067PNZ1</accession>
<dbReference type="HOGENOM" id="CLU_000288_7_18_1"/>
<dbReference type="SUPFAM" id="SSF56112">
    <property type="entry name" value="Protein kinase-like (PK-like)"/>
    <property type="match status" value="1"/>
</dbReference>
<keyword evidence="2" id="KW-0547">Nucleotide-binding</keyword>
<evidence type="ECO:0000256" key="2">
    <source>
        <dbReference type="ARBA" id="ARBA00022741"/>
    </source>
</evidence>
<dbReference type="SMART" id="SM00220">
    <property type="entry name" value="S_TKc"/>
    <property type="match status" value="1"/>
</dbReference>
<dbReference type="EMBL" id="KL197721">
    <property type="protein sequence ID" value="KDQ56518.1"/>
    <property type="molecule type" value="Genomic_DNA"/>
</dbReference>
<dbReference type="Gene3D" id="1.10.510.10">
    <property type="entry name" value="Transferase(Phosphotransferase) domain 1"/>
    <property type="match status" value="1"/>
</dbReference>
<dbReference type="PRINTS" id="PR00109">
    <property type="entry name" value="TYRKINASE"/>
</dbReference>
<name>A0A067PNZ1_9AGAM</name>
<feature type="domain" description="Protein kinase" evidence="5">
    <location>
        <begin position="54"/>
        <end position="317"/>
    </location>
</feature>
<dbReference type="PANTHER" id="PTHR44329">
    <property type="entry name" value="SERINE/THREONINE-PROTEIN KINASE TNNI3K-RELATED"/>
    <property type="match status" value="1"/>
</dbReference>